<dbReference type="STRING" id="8187.ENSLCAP00010055041"/>
<dbReference type="GO" id="GO:0098505">
    <property type="term" value="F:G-rich strand telomeric DNA binding"/>
    <property type="evidence" value="ECO:0007669"/>
    <property type="project" value="TreeGrafter"/>
</dbReference>
<dbReference type="GO" id="GO:0031848">
    <property type="term" value="P:protection from non-homologous end joining at telomere"/>
    <property type="evidence" value="ECO:0007669"/>
    <property type="project" value="InterPro"/>
</dbReference>
<dbReference type="GO" id="GO:0032210">
    <property type="term" value="P:regulation of telomere maintenance via telomerase"/>
    <property type="evidence" value="ECO:0007669"/>
    <property type="project" value="TreeGrafter"/>
</dbReference>
<dbReference type="InterPro" id="IPR030657">
    <property type="entry name" value="TERF2"/>
</dbReference>
<dbReference type="InParanoid" id="A0A4W6FWL7"/>
<dbReference type="InterPro" id="IPR036507">
    <property type="entry name" value="Telomere_rpt-bd_fac_dimer_sf"/>
</dbReference>
<reference evidence="2" key="1">
    <citation type="submission" date="2015-09" db="EMBL/GenBank/DDBJ databases">
        <authorList>
            <person name="Sai Rama Sridatta P."/>
        </authorList>
    </citation>
    <scope>NUCLEOTIDE SEQUENCE [LARGE SCALE GENOMIC DNA]</scope>
</reference>
<evidence type="ECO:0000313" key="1">
    <source>
        <dbReference type="Ensembl" id="ENSLCAP00010055041.1"/>
    </source>
</evidence>
<dbReference type="GO" id="GO:1905839">
    <property type="term" value="P:negative regulation of telomeric D-loop disassembly"/>
    <property type="evidence" value="ECO:0007669"/>
    <property type="project" value="TreeGrafter"/>
</dbReference>
<dbReference type="AlphaFoldDB" id="A0A4W6FWL7"/>
<sequence length="185" mass="21137">MAAKETTNSHQTDVETIVNRWLVDYYLLRAIESFKNNQYADFCSIREVLESVMRRVLPSTDAMSMKIRVLQFLSRINEGERLDVFFDSDESKTPLEAAFVVLEHMKKEFSIPQEDFENVCALVKEMVRHLLKPSGWCIICCPVCFSSFTSLAVMVRVSDVEGCRELLEGEQERGVGQGKSQAPLE</sequence>
<protein>
    <recommendedName>
        <fullName evidence="3">Telomere repeat-binding factor dimerisation domain-containing protein</fullName>
    </recommendedName>
</protein>
<dbReference type="GeneTree" id="ENSGT00940000158316"/>
<organism evidence="1 2">
    <name type="scientific">Lates calcarifer</name>
    <name type="common">Barramundi</name>
    <name type="synonym">Holocentrus calcarifer</name>
    <dbReference type="NCBI Taxonomy" id="8187"/>
    <lineage>
        <taxon>Eukaryota</taxon>
        <taxon>Metazoa</taxon>
        <taxon>Chordata</taxon>
        <taxon>Craniata</taxon>
        <taxon>Vertebrata</taxon>
        <taxon>Euteleostomi</taxon>
        <taxon>Actinopterygii</taxon>
        <taxon>Neopterygii</taxon>
        <taxon>Teleostei</taxon>
        <taxon>Neoteleostei</taxon>
        <taxon>Acanthomorphata</taxon>
        <taxon>Carangaria</taxon>
        <taxon>Carangaria incertae sedis</taxon>
        <taxon>Centropomidae</taxon>
        <taxon>Lates</taxon>
    </lineage>
</organism>
<proteinExistence type="predicted"/>
<name>A0A4W6FWL7_LATCA</name>
<dbReference type="GO" id="GO:0003691">
    <property type="term" value="F:double-stranded telomeric DNA binding"/>
    <property type="evidence" value="ECO:0007669"/>
    <property type="project" value="TreeGrafter"/>
</dbReference>
<accession>A0A4W6FWL7</accession>
<keyword evidence="2" id="KW-1185">Reference proteome</keyword>
<dbReference type="PANTHER" id="PTHR46833">
    <property type="entry name" value="TELOMERIC REPEAT-BINDING FACTOR 2 TERF2"/>
    <property type="match status" value="1"/>
</dbReference>
<dbReference type="Ensembl" id="ENSLCAT00010056513.1">
    <property type="protein sequence ID" value="ENSLCAP00010055041.1"/>
    <property type="gene ID" value="ENSLCAG00010025680.1"/>
</dbReference>
<evidence type="ECO:0000313" key="2">
    <source>
        <dbReference type="Proteomes" id="UP000314980"/>
    </source>
</evidence>
<dbReference type="GO" id="GO:0070198">
    <property type="term" value="P:protein localization to chromosome, telomeric region"/>
    <property type="evidence" value="ECO:0007669"/>
    <property type="project" value="TreeGrafter"/>
</dbReference>
<evidence type="ECO:0008006" key="3">
    <source>
        <dbReference type="Google" id="ProtNLM"/>
    </source>
</evidence>
<dbReference type="GO" id="GO:0003720">
    <property type="term" value="F:telomerase activity"/>
    <property type="evidence" value="ECO:0007669"/>
    <property type="project" value="TreeGrafter"/>
</dbReference>
<reference evidence="1" key="2">
    <citation type="submission" date="2025-08" db="UniProtKB">
        <authorList>
            <consortium name="Ensembl"/>
        </authorList>
    </citation>
    <scope>IDENTIFICATION</scope>
</reference>
<dbReference type="GO" id="GO:0070187">
    <property type="term" value="C:shelterin complex"/>
    <property type="evidence" value="ECO:0007669"/>
    <property type="project" value="TreeGrafter"/>
</dbReference>
<dbReference type="GO" id="GO:0032208">
    <property type="term" value="P:negative regulation of telomere maintenance via recombination"/>
    <property type="evidence" value="ECO:0007669"/>
    <property type="project" value="TreeGrafter"/>
</dbReference>
<dbReference type="SUPFAM" id="SSF63600">
    <property type="entry name" value="Telomeric repeat binding factor (TRF) dimerisation domain"/>
    <property type="match status" value="1"/>
</dbReference>
<dbReference type="PANTHER" id="PTHR46833:SF1">
    <property type="entry name" value="TELOMERIC REPEAT-BINDING FACTOR 2"/>
    <property type="match status" value="1"/>
</dbReference>
<dbReference type="Gene3D" id="1.25.40.210">
    <property type="entry name" value="Telomere repeat-binding factor, dimerisation domain"/>
    <property type="match status" value="1"/>
</dbReference>
<dbReference type="Proteomes" id="UP000314980">
    <property type="component" value="Unassembled WGS sequence"/>
</dbReference>
<dbReference type="GO" id="GO:0031627">
    <property type="term" value="P:telomeric loop formation"/>
    <property type="evidence" value="ECO:0007669"/>
    <property type="project" value="TreeGrafter"/>
</dbReference>
<dbReference type="GO" id="GO:0061820">
    <property type="term" value="P:telomeric D-loop disassembly"/>
    <property type="evidence" value="ECO:0007669"/>
    <property type="project" value="TreeGrafter"/>
</dbReference>
<reference evidence="1" key="3">
    <citation type="submission" date="2025-09" db="UniProtKB">
        <authorList>
            <consortium name="Ensembl"/>
        </authorList>
    </citation>
    <scope>IDENTIFICATION</scope>
</reference>